<protein>
    <recommendedName>
        <fullName evidence="1">DUF4476 domain-containing protein</fullName>
    </recommendedName>
</protein>
<dbReference type="Proteomes" id="UP000320533">
    <property type="component" value="Chromosome"/>
</dbReference>
<sequence length="89" mass="10756">MGLMEKQSFDSDRKEVLDHALLTSWFTTDQCIRLMDFYRFDSEKKQLMKKIYPKIADKPNFYYAIDKLTFSSDKNEINAFIKQYHEKNN</sequence>
<name>A0A4Y1VEB3_BACUN</name>
<feature type="domain" description="DUF4476" evidence="1">
    <location>
        <begin position="3"/>
        <end position="81"/>
    </location>
</feature>
<dbReference type="Proteomes" id="UP001055048">
    <property type="component" value="Unassembled WGS sequence"/>
</dbReference>
<evidence type="ECO:0000313" key="4">
    <source>
        <dbReference type="Proteomes" id="UP000320533"/>
    </source>
</evidence>
<reference evidence="3" key="2">
    <citation type="submission" date="2022-01" db="EMBL/GenBank/DDBJ databases">
        <title>Novel bile acid biosynthetic pathways are enriched in the microbiome of centenarians.</title>
        <authorList>
            <person name="Sato Y."/>
            <person name="Atarashi K."/>
            <person name="Plichta R.D."/>
            <person name="Arai Y."/>
            <person name="Sasajima S."/>
            <person name="Kearney M.S."/>
            <person name="Suda W."/>
            <person name="Takeshita K."/>
            <person name="Sasaki T."/>
            <person name="Okamoto S."/>
            <person name="Skelly N.A."/>
            <person name="Okamura Y."/>
            <person name="Vlamakis H."/>
            <person name="Li Y."/>
            <person name="Tanoue T."/>
            <person name="Takei H."/>
            <person name="Nittono H."/>
            <person name="Narushima S."/>
            <person name="Irie J."/>
            <person name="Itoh H."/>
            <person name="Moriya K."/>
            <person name="Sugiura Y."/>
            <person name="Suematsu M."/>
            <person name="Moritoki N."/>
            <person name="Shibata S."/>
            <person name="Littman R.D."/>
            <person name="Fischbach A.M."/>
            <person name="Uwamino Y."/>
            <person name="Inoue T."/>
            <person name="Honda A."/>
            <person name="Hattori M."/>
            <person name="Murai T."/>
            <person name="Xavier J.R."/>
            <person name="Hirose N."/>
            <person name="Honda K."/>
        </authorList>
    </citation>
    <scope>NUCLEOTIDE SEQUENCE</scope>
    <source>
        <strain evidence="3">CE91-St12</strain>
    </source>
</reference>
<gene>
    <name evidence="2" type="ORF">Bun01g_02890</name>
    <name evidence="3" type="ORF">CE91St12_03390</name>
</gene>
<evidence type="ECO:0000313" key="2">
    <source>
        <dbReference type="EMBL" id="BBK85919.1"/>
    </source>
</evidence>
<reference evidence="2 4" key="1">
    <citation type="submission" date="2019-06" db="EMBL/GenBank/DDBJ databases">
        <title>Complete genome sequence of Bacteroides uniformis NBRC 113350.</title>
        <authorList>
            <person name="Miura T."/>
            <person name="Furukawa M."/>
            <person name="Shimamura M."/>
            <person name="Ohyama Y."/>
            <person name="Yamazoe A."/>
            <person name="Kawasaki H."/>
        </authorList>
    </citation>
    <scope>NUCLEOTIDE SEQUENCE [LARGE SCALE GENOMIC DNA]</scope>
    <source>
        <strain evidence="2 4">NBRC 113350</strain>
    </source>
</reference>
<dbReference type="KEGG" id="bun:Bun01g_02890"/>
<organism evidence="2 4">
    <name type="scientific">Bacteroides uniformis</name>
    <dbReference type="NCBI Taxonomy" id="820"/>
    <lineage>
        <taxon>Bacteria</taxon>
        <taxon>Pseudomonadati</taxon>
        <taxon>Bacteroidota</taxon>
        <taxon>Bacteroidia</taxon>
        <taxon>Bacteroidales</taxon>
        <taxon>Bacteroidaceae</taxon>
        <taxon>Bacteroides</taxon>
    </lineage>
</organism>
<proteinExistence type="predicted"/>
<dbReference type="InterPro" id="IPR028011">
    <property type="entry name" value="DUF4476"/>
</dbReference>
<dbReference type="EMBL" id="BQNL01000001">
    <property type="protein sequence ID" value="GKH12129.1"/>
    <property type="molecule type" value="Genomic_DNA"/>
</dbReference>
<evidence type="ECO:0000259" key="1">
    <source>
        <dbReference type="Pfam" id="PF14771"/>
    </source>
</evidence>
<dbReference type="EMBL" id="AP019724">
    <property type="protein sequence ID" value="BBK85919.1"/>
    <property type="molecule type" value="Genomic_DNA"/>
</dbReference>
<dbReference type="Pfam" id="PF14771">
    <property type="entry name" value="DUF4476"/>
    <property type="match status" value="1"/>
</dbReference>
<accession>A0A4Y1VEB3</accession>
<dbReference type="AlphaFoldDB" id="A0A4Y1VEB3"/>
<evidence type="ECO:0000313" key="3">
    <source>
        <dbReference type="EMBL" id="GKH12129.1"/>
    </source>
</evidence>